<gene>
    <name evidence="2" type="ORF">E1267_41400</name>
</gene>
<dbReference type="Pfam" id="PF00903">
    <property type="entry name" value="Glyoxalase"/>
    <property type="match status" value="1"/>
</dbReference>
<dbReference type="OrthoDB" id="9810341at2"/>
<name>A0A4R4MJF7_9ACTN</name>
<comment type="caution">
    <text evidence="2">The sequence shown here is derived from an EMBL/GenBank/DDBJ whole genome shotgun (WGS) entry which is preliminary data.</text>
</comment>
<dbReference type="Gene3D" id="3.10.180.10">
    <property type="entry name" value="2,3-Dihydroxybiphenyl 1,2-Dioxygenase, domain 1"/>
    <property type="match status" value="1"/>
</dbReference>
<reference evidence="2 3" key="1">
    <citation type="submission" date="2019-02" db="EMBL/GenBank/DDBJ databases">
        <title>Draft genome sequences of novel Actinobacteria.</title>
        <authorList>
            <person name="Sahin N."/>
            <person name="Ay H."/>
            <person name="Saygin H."/>
        </authorList>
    </citation>
    <scope>NUCLEOTIDE SEQUENCE [LARGE SCALE GENOMIC DNA]</scope>
    <source>
        <strain evidence="2 3">KC201</strain>
    </source>
</reference>
<proteinExistence type="predicted"/>
<dbReference type="EMBL" id="SMJZ01000303">
    <property type="protein sequence ID" value="TDB95924.1"/>
    <property type="molecule type" value="Genomic_DNA"/>
</dbReference>
<dbReference type="RefSeq" id="WP_132341413.1">
    <property type="nucleotide sequence ID" value="NZ_SMJZ01000303.1"/>
</dbReference>
<organism evidence="2 3">
    <name type="scientific">Nonomuraea longispora</name>
    <dbReference type="NCBI Taxonomy" id="1848320"/>
    <lineage>
        <taxon>Bacteria</taxon>
        <taxon>Bacillati</taxon>
        <taxon>Actinomycetota</taxon>
        <taxon>Actinomycetes</taxon>
        <taxon>Streptosporangiales</taxon>
        <taxon>Streptosporangiaceae</taxon>
        <taxon>Nonomuraea</taxon>
    </lineage>
</organism>
<accession>A0A4R4MJF7</accession>
<dbReference type="InterPro" id="IPR037523">
    <property type="entry name" value="VOC_core"/>
</dbReference>
<keyword evidence="3" id="KW-1185">Reference proteome</keyword>
<dbReference type="Proteomes" id="UP000295157">
    <property type="component" value="Unassembled WGS sequence"/>
</dbReference>
<dbReference type="SUPFAM" id="SSF54593">
    <property type="entry name" value="Glyoxalase/Bleomycin resistance protein/Dihydroxybiphenyl dioxygenase"/>
    <property type="match status" value="1"/>
</dbReference>
<evidence type="ECO:0000313" key="2">
    <source>
        <dbReference type="EMBL" id="TDB95924.1"/>
    </source>
</evidence>
<dbReference type="CDD" id="cd08351">
    <property type="entry name" value="ChaP_like"/>
    <property type="match status" value="1"/>
</dbReference>
<dbReference type="PROSITE" id="PS51819">
    <property type="entry name" value="VOC"/>
    <property type="match status" value="1"/>
</dbReference>
<sequence>MAVHLNHTIVAAKDRDATAAFLADVLGLEPPPVYGPFRVVRLGNDVSLDVVEAGGPVHPQHYAFLVGEEEFDLIKARIEERGLTYWADPHHRRPGEINTNDGGRGLYWEDPNGHNLEIITVPYGG</sequence>
<evidence type="ECO:0000313" key="3">
    <source>
        <dbReference type="Proteomes" id="UP000295157"/>
    </source>
</evidence>
<dbReference type="AlphaFoldDB" id="A0A4R4MJF7"/>
<dbReference type="InterPro" id="IPR004360">
    <property type="entry name" value="Glyas_Fos-R_dOase_dom"/>
</dbReference>
<evidence type="ECO:0000259" key="1">
    <source>
        <dbReference type="PROSITE" id="PS51819"/>
    </source>
</evidence>
<feature type="domain" description="VOC" evidence="1">
    <location>
        <begin position="4"/>
        <end position="121"/>
    </location>
</feature>
<protein>
    <submittedName>
        <fullName evidence="2">VOC family protein</fullName>
    </submittedName>
</protein>
<dbReference type="InterPro" id="IPR029068">
    <property type="entry name" value="Glyas_Bleomycin-R_OHBP_Dase"/>
</dbReference>